<accession>A0A060DPG3</accession>
<protein>
    <submittedName>
        <fullName evidence="2">Uncharacterized protein</fullName>
    </submittedName>
</protein>
<dbReference type="GO" id="GO:0005829">
    <property type="term" value="C:cytosol"/>
    <property type="evidence" value="ECO:0007669"/>
    <property type="project" value="TreeGrafter"/>
</dbReference>
<dbReference type="GO" id="GO:0003700">
    <property type="term" value="F:DNA-binding transcription factor activity"/>
    <property type="evidence" value="ECO:0007669"/>
    <property type="project" value="TreeGrafter"/>
</dbReference>
<gene>
    <name evidence="2" type="ORF">ABAZ39_13690</name>
</gene>
<dbReference type="InterPro" id="IPR001387">
    <property type="entry name" value="Cro/C1-type_HTH"/>
</dbReference>
<dbReference type="Pfam" id="PF01381">
    <property type="entry name" value="HTH_3"/>
    <property type="match status" value="1"/>
</dbReference>
<keyword evidence="1" id="KW-0238">DNA-binding</keyword>
<evidence type="ECO:0000313" key="3">
    <source>
        <dbReference type="Proteomes" id="UP000027186"/>
    </source>
</evidence>
<dbReference type="SMART" id="SM00530">
    <property type="entry name" value="HTH_XRE"/>
    <property type="match status" value="1"/>
</dbReference>
<dbReference type="AlphaFoldDB" id="A0A060DPG3"/>
<dbReference type="PROSITE" id="PS50943">
    <property type="entry name" value="HTH_CROC1"/>
    <property type="match status" value="1"/>
</dbReference>
<evidence type="ECO:0000313" key="2">
    <source>
        <dbReference type="EMBL" id="AIB13013.1"/>
    </source>
</evidence>
<evidence type="ECO:0000256" key="1">
    <source>
        <dbReference type="ARBA" id="ARBA00023125"/>
    </source>
</evidence>
<dbReference type="SUPFAM" id="SSF47413">
    <property type="entry name" value="lambda repressor-like DNA-binding domains"/>
    <property type="match status" value="1"/>
</dbReference>
<name>A0A060DPG3_9PROT</name>
<dbReference type="PANTHER" id="PTHR46797">
    <property type="entry name" value="HTH-TYPE TRANSCRIPTIONAL REGULATOR"/>
    <property type="match status" value="1"/>
</dbReference>
<dbReference type="RefSeq" id="WP_038530068.1">
    <property type="nucleotide sequence ID" value="NZ_CP007793.1"/>
</dbReference>
<dbReference type="GO" id="GO:0003677">
    <property type="term" value="F:DNA binding"/>
    <property type="evidence" value="ECO:0007669"/>
    <property type="project" value="UniProtKB-KW"/>
</dbReference>
<dbReference type="PANTHER" id="PTHR46797:SF1">
    <property type="entry name" value="METHYLPHOSPHONATE SYNTHASE"/>
    <property type="match status" value="1"/>
</dbReference>
<dbReference type="Proteomes" id="UP000027186">
    <property type="component" value="Chromosome"/>
</dbReference>
<dbReference type="InterPro" id="IPR050807">
    <property type="entry name" value="TransReg_Diox_bact_type"/>
</dbReference>
<dbReference type="InterPro" id="IPR010982">
    <property type="entry name" value="Lambda_DNA-bd_dom_sf"/>
</dbReference>
<sequence>MDRKHAFGLRLRAIRKARALTQEQFAELLDRTTEAVSNMERGVSLPSVETLIRLSENLGIPLRELADALDPAVNANSKRVALESALSERARQLTTRDLEIALKQIEAFPKGD</sequence>
<reference evidence="2 3" key="1">
    <citation type="journal article" date="2014" name="Genome Announc.">
        <title>Complete Genome Sequence of the Model Rhizosphere Strain Azospirillum brasilense Az39, Successfully Applied in Agriculture.</title>
        <authorList>
            <person name="Rivera D."/>
            <person name="Revale S."/>
            <person name="Molina R."/>
            <person name="Gualpa J."/>
            <person name="Puente M."/>
            <person name="Maroniche G."/>
            <person name="Paris G."/>
            <person name="Baker D."/>
            <person name="Clavijo B."/>
            <person name="McLay K."/>
            <person name="Spaepen S."/>
            <person name="Perticari A."/>
            <person name="Vazquez M."/>
            <person name="Wisniewski-Dye F."/>
            <person name="Watkins C."/>
            <person name="Martinez-Abarca F."/>
            <person name="Vanderleyden J."/>
            <person name="Cassan F."/>
        </authorList>
    </citation>
    <scope>NUCLEOTIDE SEQUENCE [LARGE SCALE GENOMIC DNA]</scope>
    <source>
        <strain evidence="2 3">Az39</strain>
    </source>
</reference>
<dbReference type="Gene3D" id="1.10.260.40">
    <property type="entry name" value="lambda repressor-like DNA-binding domains"/>
    <property type="match status" value="1"/>
</dbReference>
<proteinExistence type="predicted"/>
<dbReference type="KEGG" id="abq:ABAZ39_13690"/>
<dbReference type="CDD" id="cd00093">
    <property type="entry name" value="HTH_XRE"/>
    <property type="match status" value="1"/>
</dbReference>
<organism evidence="2 3">
    <name type="scientific">Azospirillum argentinense</name>
    <dbReference type="NCBI Taxonomy" id="2970906"/>
    <lineage>
        <taxon>Bacteria</taxon>
        <taxon>Pseudomonadati</taxon>
        <taxon>Pseudomonadota</taxon>
        <taxon>Alphaproteobacteria</taxon>
        <taxon>Rhodospirillales</taxon>
        <taxon>Azospirillaceae</taxon>
        <taxon>Azospirillum</taxon>
    </lineage>
</organism>
<dbReference type="EMBL" id="CP007793">
    <property type="protein sequence ID" value="AIB13013.1"/>
    <property type="molecule type" value="Genomic_DNA"/>
</dbReference>